<dbReference type="EMBL" id="JACEFO010001666">
    <property type="protein sequence ID" value="KAF8723538.1"/>
    <property type="molecule type" value="Genomic_DNA"/>
</dbReference>
<dbReference type="PANTHER" id="PTHR33074">
    <property type="entry name" value="EXPRESSED PROTEIN-RELATED"/>
    <property type="match status" value="1"/>
</dbReference>
<protein>
    <recommendedName>
        <fullName evidence="1">DUF1618 domain-containing protein</fullName>
    </recommendedName>
</protein>
<dbReference type="OrthoDB" id="685097at2759"/>
<keyword evidence="3" id="KW-1185">Reference proteome</keyword>
<comment type="caution">
    <text evidence="2">The sequence shown here is derived from an EMBL/GenBank/DDBJ whole genome shotgun (WGS) entry which is preliminary data.</text>
</comment>
<reference evidence="2" key="1">
    <citation type="submission" date="2020-07" db="EMBL/GenBank/DDBJ databases">
        <title>Genome sequence and genetic diversity analysis of an under-domesticated orphan crop, white fonio (Digitaria exilis).</title>
        <authorList>
            <person name="Bennetzen J.L."/>
            <person name="Chen S."/>
            <person name="Ma X."/>
            <person name="Wang X."/>
            <person name="Yssel A.E.J."/>
            <person name="Chaluvadi S.R."/>
            <person name="Johnson M."/>
            <person name="Gangashetty P."/>
            <person name="Hamidou F."/>
            <person name="Sanogo M.D."/>
            <person name="Zwaenepoel A."/>
            <person name="Wallace J."/>
            <person name="Van De Peer Y."/>
            <person name="Van Deynze A."/>
        </authorList>
    </citation>
    <scope>NUCLEOTIDE SEQUENCE</scope>
    <source>
        <tissue evidence="2">Leaves</tissue>
    </source>
</reference>
<sequence>MFEPDVDLDTTGSYSTADPKTLVLARTSSNHPIGVSLRIASPPAESRVCVHFPQGSQPSRLDNQVIAAHGDSVLIKVSREGGSDKTKDYFVYNAGTAATGSPRPPSLSLLPPYSGYLRNDWTGILRRGEDDLVVACLKIETRKNDDNTPKEHVPEMLMFRSGKWWKIRWARIIGIENDELVYFWSSRVIPVGDNMLCWFCLHRGLIFYIVDDKRLVYKPLPDDPSSAHSGRNVCVTSAGNVVKFVNMFARCCCGGGGASECKHSKNCYAIKTWTLRMDSMTWVLDGMMDCTELWVLDAYKSLPRVRPEFPVVSMDEPHVIIFMVHEKEWWLIMQVDMRSKMLRSVYSYPKAHELKNVCAGKHLLPSKVSYYLNPYPGGTSQIDDTEQPPLGILDKQEAHDASNSKPLQSSSAESGVREILSALQEISMYGLTGDDTKKAISILTHGNGQRFISYLGVPKKLRKDWLLTEINASVG</sequence>
<evidence type="ECO:0000313" key="2">
    <source>
        <dbReference type="EMBL" id="KAF8723538.1"/>
    </source>
</evidence>
<gene>
    <name evidence="2" type="ORF">HU200_021488</name>
</gene>
<dbReference type="InterPro" id="IPR011676">
    <property type="entry name" value="DUF1618"/>
</dbReference>
<evidence type="ECO:0000313" key="3">
    <source>
        <dbReference type="Proteomes" id="UP000636709"/>
    </source>
</evidence>
<dbReference type="PANTHER" id="PTHR33074:SF124">
    <property type="entry name" value="DUF1618 DOMAIN-CONTAINING PROTEIN"/>
    <property type="match status" value="1"/>
</dbReference>
<feature type="domain" description="DUF1618" evidence="1">
    <location>
        <begin position="200"/>
        <end position="320"/>
    </location>
</feature>
<proteinExistence type="predicted"/>
<name>A0A835EZ56_9POAL</name>
<dbReference type="Proteomes" id="UP000636709">
    <property type="component" value="Unassembled WGS sequence"/>
</dbReference>
<accession>A0A835EZ56</accession>
<evidence type="ECO:0000259" key="1">
    <source>
        <dbReference type="Pfam" id="PF07762"/>
    </source>
</evidence>
<dbReference type="Pfam" id="PF07762">
    <property type="entry name" value="DUF1618"/>
    <property type="match status" value="1"/>
</dbReference>
<organism evidence="2 3">
    <name type="scientific">Digitaria exilis</name>
    <dbReference type="NCBI Taxonomy" id="1010633"/>
    <lineage>
        <taxon>Eukaryota</taxon>
        <taxon>Viridiplantae</taxon>
        <taxon>Streptophyta</taxon>
        <taxon>Embryophyta</taxon>
        <taxon>Tracheophyta</taxon>
        <taxon>Spermatophyta</taxon>
        <taxon>Magnoliopsida</taxon>
        <taxon>Liliopsida</taxon>
        <taxon>Poales</taxon>
        <taxon>Poaceae</taxon>
        <taxon>PACMAD clade</taxon>
        <taxon>Panicoideae</taxon>
        <taxon>Panicodae</taxon>
        <taxon>Paniceae</taxon>
        <taxon>Anthephorinae</taxon>
        <taxon>Digitaria</taxon>
    </lineage>
</organism>
<dbReference type="AlphaFoldDB" id="A0A835EZ56"/>